<dbReference type="PANTHER" id="PTHR12363">
    <property type="entry name" value="TRANSPORTIN 3 AND IMPORTIN 13"/>
    <property type="match status" value="1"/>
</dbReference>
<accession>A0A6A6E3J6</accession>
<comment type="similarity">
    <text evidence="2">Belongs to the importin beta family.</text>
</comment>
<dbReference type="InterPro" id="IPR011989">
    <property type="entry name" value="ARM-like"/>
</dbReference>
<dbReference type="InterPro" id="IPR051345">
    <property type="entry name" value="Importin_beta-like_NTR"/>
</dbReference>
<dbReference type="EMBL" id="ML994637">
    <property type="protein sequence ID" value="KAF2184720.1"/>
    <property type="molecule type" value="Genomic_DNA"/>
</dbReference>
<reference evidence="6" key="1">
    <citation type="journal article" date="2020" name="Stud. Mycol.">
        <title>101 Dothideomycetes genomes: a test case for predicting lifestyles and emergence of pathogens.</title>
        <authorList>
            <person name="Haridas S."/>
            <person name="Albert R."/>
            <person name="Binder M."/>
            <person name="Bloem J."/>
            <person name="Labutti K."/>
            <person name="Salamov A."/>
            <person name="Andreopoulos B."/>
            <person name="Baker S."/>
            <person name="Barry K."/>
            <person name="Bills G."/>
            <person name="Bluhm B."/>
            <person name="Cannon C."/>
            <person name="Castanera R."/>
            <person name="Culley D."/>
            <person name="Daum C."/>
            <person name="Ezra D."/>
            <person name="Gonzalez J."/>
            <person name="Henrissat B."/>
            <person name="Kuo A."/>
            <person name="Liang C."/>
            <person name="Lipzen A."/>
            <person name="Lutzoni F."/>
            <person name="Magnuson J."/>
            <person name="Mondo S."/>
            <person name="Nolan M."/>
            <person name="Ohm R."/>
            <person name="Pangilinan J."/>
            <person name="Park H.-J."/>
            <person name="Ramirez L."/>
            <person name="Alfaro M."/>
            <person name="Sun H."/>
            <person name="Tritt A."/>
            <person name="Yoshinaga Y."/>
            <person name="Zwiers L.-H."/>
            <person name="Turgeon B."/>
            <person name="Goodwin S."/>
            <person name="Spatafora J."/>
            <person name="Crous P."/>
            <person name="Grigoriev I."/>
        </authorList>
    </citation>
    <scope>NUCLEOTIDE SEQUENCE</scope>
    <source>
        <strain evidence="6">CBS 207.26</strain>
    </source>
</reference>
<evidence type="ECO:0000313" key="7">
    <source>
        <dbReference type="Proteomes" id="UP000800200"/>
    </source>
</evidence>
<protein>
    <submittedName>
        <fullName evidence="6">ARM repeat-containing protein</fullName>
    </submittedName>
</protein>
<dbReference type="GO" id="GO:0005634">
    <property type="term" value="C:nucleus"/>
    <property type="evidence" value="ECO:0007669"/>
    <property type="project" value="UniProtKB-SubCell"/>
</dbReference>
<evidence type="ECO:0000256" key="5">
    <source>
        <dbReference type="ARBA" id="ARBA00023242"/>
    </source>
</evidence>
<evidence type="ECO:0000313" key="6">
    <source>
        <dbReference type="EMBL" id="KAF2184720.1"/>
    </source>
</evidence>
<evidence type="ECO:0000256" key="4">
    <source>
        <dbReference type="ARBA" id="ARBA00022927"/>
    </source>
</evidence>
<name>A0A6A6E3J6_9PEZI</name>
<evidence type="ECO:0000256" key="3">
    <source>
        <dbReference type="ARBA" id="ARBA00022448"/>
    </source>
</evidence>
<dbReference type="OrthoDB" id="2016913at2759"/>
<organism evidence="6 7">
    <name type="scientific">Zopfia rhizophila CBS 207.26</name>
    <dbReference type="NCBI Taxonomy" id="1314779"/>
    <lineage>
        <taxon>Eukaryota</taxon>
        <taxon>Fungi</taxon>
        <taxon>Dikarya</taxon>
        <taxon>Ascomycota</taxon>
        <taxon>Pezizomycotina</taxon>
        <taxon>Dothideomycetes</taxon>
        <taxon>Dothideomycetes incertae sedis</taxon>
        <taxon>Zopfiaceae</taxon>
        <taxon>Zopfia</taxon>
    </lineage>
</organism>
<gene>
    <name evidence="6" type="ORF">K469DRAFT_579406</name>
</gene>
<keyword evidence="5" id="KW-0539">Nucleus</keyword>
<evidence type="ECO:0000256" key="2">
    <source>
        <dbReference type="ARBA" id="ARBA00007991"/>
    </source>
</evidence>
<keyword evidence="3" id="KW-0813">Transport</keyword>
<dbReference type="GO" id="GO:0006606">
    <property type="term" value="P:protein import into nucleus"/>
    <property type="evidence" value="ECO:0007669"/>
    <property type="project" value="TreeGrafter"/>
</dbReference>
<dbReference type="InterPro" id="IPR016024">
    <property type="entry name" value="ARM-type_fold"/>
</dbReference>
<dbReference type="InterPro" id="IPR057942">
    <property type="entry name" value="TPR_TNPO3_IPO13_3rd"/>
</dbReference>
<dbReference type="PANTHER" id="PTHR12363:SF33">
    <property type="entry name" value="IMPORTIN-13"/>
    <property type="match status" value="1"/>
</dbReference>
<dbReference type="Gene3D" id="1.25.10.10">
    <property type="entry name" value="Leucine-rich Repeat Variant"/>
    <property type="match status" value="1"/>
</dbReference>
<dbReference type="GO" id="GO:0005737">
    <property type="term" value="C:cytoplasm"/>
    <property type="evidence" value="ECO:0007669"/>
    <property type="project" value="TreeGrafter"/>
</dbReference>
<evidence type="ECO:0000256" key="1">
    <source>
        <dbReference type="ARBA" id="ARBA00004123"/>
    </source>
</evidence>
<dbReference type="Proteomes" id="UP000800200">
    <property type="component" value="Unassembled WGS sequence"/>
</dbReference>
<dbReference type="SUPFAM" id="SSF48371">
    <property type="entry name" value="ARM repeat"/>
    <property type="match status" value="1"/>
</dbReference>
<comment type="subcellular location">
    <subcellularLocation>
        <location evidence="1">Nucleus</location>
    </subcellularLocation>
</comment>
<proteinExistence type="inferred from homology"/>
<dbReference type="Pfam" id="PF24140">
    <property type="entry name" value="TPR_TNPO3_IPO13_3rd"/>
    <property type="match status" value="1"/>
</dbReference>
<keyword evidence="4" id="KW-0653">Protein transport</keyword>
<sequence length="1020" mass="115043">MAAVQQPQTFPLSYQEIEGLVKSMYEPGHGKKIAETEATLSVLQRSPQGWDIADALLNSHDENVRFFGALTFTVKLNTDSAGLSEDDSQQLLSKLIRHLLANPTLSLSTRKLCSTLAQYFCKPISSWTRCIRSLAVSFSRQEPVLDDSLSEASSMWDTLSLLTNEQLLCLLEYGMNLADEAKKLTQATDRTFHERMIANVESIEALLQVSFVRGFKFLSASVDDPRYDQLLQHGEKICVASLKCFIGWIFYAQSEFKEVPEKLQFLRSATELALNCLEYHVDDAMELVAEVLENYPKFFEAKQQRMLWSAITSAWGMDILKNLDAETVSLARIIVAYGQILLNSRVLYQEPDDIHHQQVLSILHELLKYPNPVGVEDDVAPVVLDFWNSYISTIAEEFFQYTEEDAKPAWMEKAKSNIFLSISEFLQKIIFPLPVVTKDWDSDSKKTFKVFRVDVRDIIQEAYEVLHDAMLDQFIDFTLRALEGGNWLELEAGLFCLNSISEALQENSDVRLRRLFDQPLFTIMTENANIPAATRRTAVEMIADFNSFFLRHPELLPQVLPFLLRALGQPSLAHSAAKSFASLCSECRNSLTGELTSFFQMYEQFLSYQTAEEFTKSRVLEGIAAIVQAQDSDDKRHSGIQQLFQYVSHDAMQAINVTKEGNDLEQGQALALTTLKCLACIGKALQASDEEVIDLESDHINPPQYWTHGPGKEIQNQIINIVNYLSQIFPANSEVIEAACNVLRAGFKETVPGPFVLPPSATIDFVSKTNMQTPRLPYVLDTACCFISSHKLDKTDEYEVQAQRLLHHILAIMQELQHPRNDPEVSVGCIEVIQKFINTNASILTSQTADVLKGMFDFSIECLKSPEVLPKRAAAQLWKDIFELSGNVKSGDRATGQDIVEHFGPAVTWALLWNVCGEVDGTSLEHINLPLRKMILSDKNARLNITNALAEQPLIMKVKEDPATEGILRKFVESLMRNARNSTAFKETVKEFWTRCKQIQIQFAAAHMMQRGGAGQMHGF</sequence>
<dbReference type="AlphaFoldDB" id="A0A6A6E3J6"/>
<keyword evidence="7" id="KW-1185">Reference proteome</keyword>